<name>A0AAV9VGA3_9PEZI</name>
<proteinExistence type="predicted"/>
<keyword evidence="2" id="KW-1185">Reference proteome</keyword>
<dbReference type="AlphaFoldDB" id="A0AAV9VGA3"/>
<gene>
    <name evidence="1" type="ORF">TWF730_006312</name>
</gene>
<dbReference type="InterPro" id="IPR032675">
    <property type="entry name" value="LRR_dom_sf"/>
</dbReference>
<evidence type="ECO:0008006" key="3">
    <source>
        <dbReference type="Google" id="ProtNLM"/>
    </source>
</evidence>
<evidence type="ECO:0000313" key="1">
    <source>
        <dbReference type="EMBL" id="KAK6360161.1"/>
    </source>
</evidence>
<reference evidence="1 2" key="1">
    <citation type="submission" date="2019-10" db="EMBL/GenBank/DDBJ databases">
        <authorList>
            <person name="Palmer J.M."/>
        </authorList>
    </citation>
    <scope>NUCLEOTIDE SEQUENCE [LARGE SCALE GENOMIC DNA]</scope>
    <source>
        <strain evidence="1 2">TWF730</strain>
    </source>
</reference>
<sequence>MSRNTIHRSGNESLSLGPLSPWPKRSLLDMPLEVVGKIFKALGRQDLKNIARCSSATCNIAYPIIHRSLTIHFHHKHPVARDSCGLSPRYIEGVFSLIRRETLAHYRRLSTVFTFSVHHRKHAHSGSRSKGVFINKTPITGVDDAMLRLIIKRIPRDQLLNVKFDNATSLKTLYTLLGRQRCIKQLSLGDIGSSLDPKERRQISSHKFRDIPNTLTSLEVDDIMRESAKTLLIIIRQSSATLRRLRIGNYNHPCISRLSPWTANTADFLQEREETASALLRDDLEISFPALERLHIVHDEQFPSFARIFGELIKDCSRLAQIRLSGCSHPYELVSRLVSLGAQNIQSLQICQCKDVNRPRRELKNQFPDEDTIKMECAFTHYNLLKTDSLDTLQLTGYHWLNENPPLTYPYLNKMRIKRLWIGNQCGDRDPAVCPVTAALIMPPVSMPYDRIFLSDGNWELLQELAIPYPGEFLNKLIFLKSLRVLRLLEWRFLRSEDVQRASPHRKDGEIFSEITDLLSHFYEFPSYQAPSVKLIVMDRKPCTDYCSRTEAYTPCFLSMTTVVHVNIGTAATLYKPMIKCVEFPVAADICRQNGCSTYLLRNGPPSPEAFWQDVK</sequence>
<comment type="caution">
    <text evidence="1">The sequence shown here is derived from an EMBL/GenBank/DDBJ whole genome shotgun (WGS) entry which is preliminary data.</text>
</comment>
<protein>
    <recommendedName>
        <fullName evidence="3">F-box domain-containing protein</fullName>
    </recommendedName>
</protein>
<evidence type="ECO:0000313" key="2">
    <source>
        <dbReference type="Proteomes" id="UP001373714"/>
    </source>
</evidence>
<dbReference type="EMBL" id="JAVHNS010000003">
    <property type="protein sequence ID" value="KAK6360161.1"/>
    <property type="molecule type" value="Genomic_DNA"/>
</dbReference>
<dbReference type="Gene3D" id="3.80.10.10">
    <property type="entry name" value="Ribonuclease Inhibitor"/>
    <property type="match status" value="1"/>
</dbReference>
<dbReference type="Proteomes" id="UP001373714">
    <property type="component" value="Unassembled WGS sequence"/>
</dbReference>
<accession>A0AAV9VGA3</accession>
<organism evidence="1 2">
    <name type="scientific">Orbilia blumenaviensis</name>
    <dbReference type="NCBI Taxonomy" id="1796055"/>
    <lineage>
        <taxon>Eukaryota</taxon>
        <taxon>Fungi</taxon>
        <taxon>Dikarya</taxon>
        <taxon>Ascomycota</taxon>
        <taxon>Pezizomycotina</taxon>
        <taxon>Orbiliomycetes</taxon>
        <taxon>Orbiliales</taxon>
        <taxon>Orbiliaceae</taxon>
        <taxon>Orbilia</taxon>
    </lineage>
</organism>